<dbReference type="CDD" id="cd06257">
    <property type="entry name" value="DnaJ"/>
    <property type="match status" value="1"/>
</dbReference>
<dbReference type="SUPFAM" id="SSF46565">
    <property type="entry name" value="Chaperone J-domain"/>
    <property type="match status" value="1"/>
</dbReference>
<protein>
    <submittedName>
        <fullName evidence="6">J domain-containing protein</fullName>
    </submittedName>
</protein>
<dbReference type="InterPro" id="IPR004640">
    <property type="entry name" value="HscB"/>
</dbReference>
<dbReference type="InterPro" id="IPR009073">
    <property type="entry name" value="HscB_oligo_C"/>
</dbReference>
<dbReference type="PROSITE" id="PS50076">
    <property type="entry name" value="DNAJ_2"/>
    <property type="match status" value="1"/>
</dbReference>
<dbReference type="Pfam" id="PF07743">
    <property type="entry name" value="HSCB_C"/>
    <property type="match status" value="1"/>
</dbReference>
<dbReference type="InterPro" id="IPR001623">
    <property type="entry name" value="DnaJ_domain"/>
</dbReference>
<feature type="coiled-coil region" evidence="3">
    <location>
        <begin position="139"/>
        <end position="179"/>
    </location>
</feature>
<evidence type="ECO:0000256" key="1">
    <source>
        <dbReference type="ARBA" id="ARBA00010476"/>
    </source>
</evidence>
<dbReference type="PANTHER" id="PTHR14021:SF15">
    <property type="entry name" value="IRON-SULFUR CLUSTER CO-CHAPERONE PROTEIN HSCB"/>
    <property type="match status" value="1"/>
</dbReference>
<dbReference type="GO" id="GO:0001671">
    <property type="term" value="F:ATPase activator activity"/>
    <property type="evidence" value="ECO:0007669"/>
    <property type="project" value="InterPro"/>
</dbReference>
<keyword evidence="5" id="KW-1185">Reference proteome</keyword>
<keyword evidence="3" id="KW-0175">Coiled coil</keyword>
<evidence type="ECO:0000313" key="6">
    <source>
        <dbReference type="WBParaSite" id="ACRNAN_Path_846.g3260.t1"/>
    </source>
</evidence>
<dbReference type="AlphaFoldDB" id="A0A914CCU4"/>
<name>A0A914CCU4_9BILA</name>
<dbReference type="InterPro" id="IPR036869">
    <property type="entry name" value="J_dom_sf"/>
</dbReference>
<sequence>MLKRFLTNYRVFFNSLYYYRLAGTTTSHNICWKCAQNLTSNLTFCAKCQAIQPVYHENFFSYFGINKSFSLAEEDLKKRFRQLQSMVHPDKFGKSSPKEKELSESHSSFLNQAYKTLIDPRARGHYILKLENKDKPIQDNEFAVEIMELNERIEELEDVNEIKSSLSEVQDQIKSLTDALEISFQKNNYDEANKCLLRLNFYERTRKLLLKKLK</sequence>
<keyword evidence="2" id="KW-0143">Chaperone</keyword>
<dbReference type="Gene3D" id="1.20.1280.20">
    <property type="entry name" value="HscB, C-terminal domain"/>
    <property type="match status" value="1"/>
</dbReference>
<dbReference type="GO" id="GO:0044571">
    <property type="term" value="P:[2Fe-2S] cluster assembly"/>
    <property type="evidence" value="ECO:0007669"/>
    <property type="project" value="InterPro"/>
</dbReference>
<dbReference type="PANTHER" id="PTHR14021">
    <property type="entry name" value="IRON-SULFUR CLUSTER CO-CHAPERONE PROTEIN HSCB"/>
    <property type="match status" value="1"/>
</dbReference>
<evidence type="ECO:0000313" key="5">
    <source>
        <dbReference type="Proteomes" id="UP000887540"/>
    </source>
</evidence>
<dbReference type="SMART" id="SM00271">
    <property type="entry name" value="DnaJ"/>
    <property type="match status" value="1"/>
</dbReference>
<evidence type="ECO:0000256" key="3">
    <source>
        <dbReference type="SAM" id="Coils"/>
    </source>
</evidence>
<dbReference type="InterPro" id="IPR036386">
    <property type="entry name" value="HscB_C_sf"/>
</dbReference>
<evidence type="ECO:0000259" key="4">
    <source>
        <dbReference type="PROSITE" id="PS50076"/>
    </source>
</evidence>
<dbReference type="NCBIfam" id="TIGR00714">
    <property type="entry name" value="hscB"/>
    <property type="match status" value="1"/>
</dbReference>
<feature type="domain" description="J" evidence="4">
    <location>
        <begin position="58"/>
        <end position="130"/>
    </location>
</feature>
<organism evidence="5 6">
    <name type="scientific">Acrobeloides nanus</name>
    <dbReference type="NCBI Taxonomy" id="290746"/>
    <lineage>
        <taxon>Eukaryota</taxon>
        <taxon>Metazoa</taxon>
        <taxon>Ecdysozoa</taxon>
        <taxon>Nematoda</taxon>
        <taxon>Chromadorea</taxon>
        <taxon>Rhabditida</taxon>
        <taxon>Tylenchina</taxon>
        <taxon>Cephalobomorpha</taxon>
        <taxon>Cephaloboidea</taxon>
        <taxon>Cephalobidae</taxon>
        <taxon>Acrobeloides</taxon>
    </lineage>
</organism>
<dbReference type="GO" id="GO:0005739">
    <property type="term" value="C:mitochondrion"/>
    <property type="evidence" value="ECO:0007669"/>
    <property type="project" value="TreeGrafter"/>
</dbReference>
<dbReference type="WBParaSite" id="ACRNAN_Path_846.g3260.t1">
    <property type="protein sequence ID" value="ACRNAN_Path_846.g3260.t1"/>
    <property type="gene ID" value="ACRNAN_Path_846.g3260"/>
</dbReference>
<evidence type="ECO:0000256" key="2">
    <source>
        <dbReference type="ARBA" id="ARBA00023186"/>
    </source>
</evidence>
<dbReference type="GO" id="GO:0051087">
    <property type="term" value="F:protein-folding chaperone binding"/>
    <property type="evidence" value="ECO:0007669"/>
    <property type="project" value="InterPro"/>
</dbReference>
<proteinExistence type="inferred from homology"/>
<reference evidence="6" key="1">
    <citation type="submission" date="2022-11" db="UniProtKB">
        <authorList>
            <consortium name="WormBaseParasite"/>
        </authorList>
    </citation>
    <scope>IDENTIFICATION</scope>
</reference>
<dbReference type="SUPFAM" id="SSF47144">
    <property type="entry name" value="HSC20 (HSCB), C-terminal oligomerisation domain"/>
    <property type="match status" value="1"/>
</dbReference>
<dbReference type="GO" id="GO:0051259">
    <property type="term" value="P:protein complex oligomerization"/>
    <property type="evidence" value="ECO:0007669"/>
    <property type="project" value="InterPro"/>
</dbReference>
<accession>A0A914CCU4</accession>
<dbReference type="Pfam" id="PF00226">
    <property type="entry name" value="DnaJ"/>
    <property type="match status" value="1"/>
</dbReference>
<dbReference type="Proteomes" id="UP000887540">
    <property type="component" value="Unplaced"/>
</dbReference>
<comment type="similarity">
    <text evidence="1">Belongs to the HscB family.</text>
</comment>
<dbReference type="Gene3D" id="1.10.287.110">
    <property type="entry name" value="DnaJ domain"/>
    <property type="match status" value="1"/>
</dbReference>